<protein>
    <recommendedName>
        <fullName evidence="1">Peptidase U32 collagenase domain-containing protein</fullName>
    </recommendedName>
</protein>
<dbReference type="InterPro" id="IPR020988">
    <property type="entry name" value="Pept_U32_collagenase"/>
</dbReference>
<reference evidence="2" key="1">
    <citation type="submission" date="2012-06" db="EMBL/GenBank/DDBJ databases">
        <title>A novel metagenomic alpha-L-rhamnosidase with high activity on rutin.</title>
        <authorList>
            <person name="Rabausch U."/>
            <person name="Streit W.R."/>
        </authorList>
    </citation>
    <scope>NUCLEOTIDE SEQUENCE</scope>
</reference>
<organism evidence="2">
    <name type="scientific">uncultured bacterium pUR16A2</name>
    <dbReference type="NCBI Taxonomy" id="1204710"/>
    <lineage>
        <taxon>Bacteria</taxon>
        <taxon>environmental samples</taxon>
    </lineage>
</organism>
<dbReference type="PANTHER" id="PTHR30217">
    <property type="entry name" value="PEPTIDASE U32 FAMILY"/>
    <property type="match status" value="1"/>
</dbReference>
<sequence>MNYLELLAPARNIDIGIAAIDSGADAVYIGGPDFGARKAAGNSLEDIARLCEYAHQFGVRVFVTVNNIVYEGERQEVHKMMLGAQEAGADAFIARDPFLTTWNDIKIPLHASTQCAIRSADRARQYENLGFTRLVLERQLSLTQVREIRDAVDCELEFFVHGALCVGYSGECYLSEHINGRSANRGDCMQACRSLYDLTDSSGKVLKSGKALLSLKDYNLMERLPDLIAAGIISFKIEGRLKNESYVKNVVRAYSVALDKFVNDHPEAYRRASFGTVEGGFSPDVNKTFNRGYTELFLDGKKGKWSSMDAPKSVGEYLGKITRLSSIDRYTSTFELSPVKKNITLKNGDGFCLVTGNTITGFRGDVCNGLSVRCKSVSGLNNGADLYRNINAAFEKELEVGGCRRMISSSVKITVTDGYSICCEAKSEDGRTVGIVLDCGSQKAENKDRMLSLIEGQLAKRSRHYIISKVDIDIATSDNSLPFLSAASINQLRRDLTDKLDGLRCNAIPLQQTDKTASSITPAYDLSSYEKKPDSLMRSKYCIKYELGLCPVHQGARNTGKLFLQNNGRRFALGFDCSRCEMTVEREA</sequence>
<feature type="domain" description="Peptidase U32 collagenase" evidence="1">
    <location>
        <begin position="387"/>
        <end position="504"/>
    </location>
</feature>
<dbReference type="Pfam" id="PF01136">
    <property type="entry name" value="Peptidase_U32"/>
    <property type="match status" value="1"/>
</dbReference>
<accession>R9R0A1</accession>
<dbReference type="InterPro" id="IPR001539">
    <property type="entry name" value="Peptidase_U32"/>
</dbReference>
<evidence type="ECO:0000313" key="2">
    <source>
        <dbReference type="EMBL" id="AGH13523.1"/>
    </source>
</evidence>
<dbReference type="PANTHER" id="PTHR30217:SF10">
    <property type="entry name" value="23S RRNA 5-HYDROXYCYTIDINE C2501 SYNTHASE"/>
    <property type="match status" value="1"/>
</dbReference>
<name>R9R0A1_9BACT</name>
<dbReference type="PROSITE" id="PS01276">
    <property type="entry name" value="PEPTIDASE_U32"/>
    <property type="match status" value="1"/>
</dbReference>
<dbReference type="Pfam" id="PF12392">
    <property type="entry name" value="DUF3656"/>
    <property type="match status" value="1"/>
</dbReference>
<proteinExistence type="predicted"/>
<dbReference type="InterPro" id="IPR051454">
    <property type="entry name" value="RNA/ubiquinone_mod_enzymes"/>
</dbReference>
<evidence type="ECO:0000259" key="1">
    <source>
        <dbReference type="Pfam" id="PF12392"/>
    </source>
</evidence>
<dbReference type="AlphaFoldDB" id="R9R0A1"/>
<dbReference type="EMBL" id="JX188020">
    <property type="protein sequence ID" value="AGH13523.1"/>
    <property type="molecule type" value="Genomic_DNA"/>
</dbReference>